<accession>A0AAD5B0K9</accession>
<keyword evidence="5" id="KW-1185">Reference proteome</keyword>
<dbReference type="InterPro" id="IPR036465">
    <property type="entry name" value="vWFA_dom_sf"/>
</dbReference>
<keyword evidence="1" id="KW-0812">Transmembrane</keyword>
<dbReference type="PANTHER" id="PTHR10579:SF172">
    <property type="entry name" value="CALCIUM-ACTIVATED CHLORIDE CHANNEL REGULATOR 4 PRECURSOR-RELATED"/>
    <property type="match status" value="1"/>
</dbReference>
<organism evidence="4 5">
    <name type="scientific">Silurus asotus</name>
    <name type="common">Amur catfish</name>
    <name type="synonym">Parasilurus asotus</name>
    <dbReference type="NCBI Taxonomy" id="30991"/>
    <lineage>
        <taxon>Eukaryota</taxon>
        <taxon>Metazoa</taxon>
        <taxon>Chordata</taxon>
        <taxon>Craniata</taxon>
        <taxon>Vertebrata</taxon>
        <taxon>Euteleostomi</taxon>
        <taxon>Actinopterygii</taxon>
        <taxon>Neopterygii</taxon>
        <taxon>Teleostei</taxon>
        <taxon>Ostariophysi</taxon>
        <taxon>Siluriformes</taxon>
        <taxon>Siluridae</taxon>
        <taxon>Silurus</taxon>
    </lineage>
</organism>
<evidence type="ECO:0000256" key="1">
    <source>
        <dbReference type="SAM" id="Phobius"/>
    </source>
</evidence>
<keyword evidence="2" id="KW-0732">Signal</keyword>
<dbReference type="Proteomes" id="UP001205998">
    <property type="component" value="Unassembled WGS sequence"/>
</dbReference>
<dbReference type="InterPro" id="IPR002035">
    <property type="entry name" value="VWF_A"/>
</dbReference>
<feature type="domain" description="VWFA" evidence="3">
    <location>
        <begin position="300"/>
        <end position="472"/>
    </location>
</feature>
<dbReference type="PROSITE" id="PS50234">
    <property type="entry name" value="VWFA"/>
    <property type="match status" value="1"/>
</dbReference>
<dbReference type="Pfam" id="PF00092">
    <property type="entry name" value="VWA"/>
    <property type="match status" value="1"/>
</dbReference>
<sequence length="904" mass="100776">MVKMLAVVVLFLFALKSATTIRLDGNGYTDILVVINPTVPENEELLNQIKKMIISGSEYLFEALDHKVFFKEVKILVPPTWKSGKYEKATTETYKKVQYLFNKPSQYCNEPYTHQTEGCGREGEYIHLTPDFLLNNHISKPYGPKGKVFVHEWAHLRWGVFDEYNKKEKYYISANRFRPTSCTKNFSGQWRKILSQSTSVPCEVDASGALTSDCEFLPDAMQTINSSIMFMPSINSIKTFCREEEHNLEAPNEQNKQCGKATRTVIFEDSVDKDALHNLKPLPSDPPPPTFKVIQRGPRVVCLILDVSGSMNTGQRLSLLQKAAGIFLNQIINEQEYVALVTFSDDAQILTHLTKIEGKATRDELISKLPTIADGQTFICKGFRKGFEALRMYDGKTLGKEIIFLTDGEATDNVSDCLQESVQSGTIIHTVALGPKADNTLKTMADQTEGTYHVAKDNLRSNDLVDAFASKITGDGNPCNQPVQLESTGKRVENWFNGTVLIDQTVGNRTTFTLLYERSAPTVYIQSPSGLVYDQRHITNSVNTITFTVPGTAEVGEWKYSFFNTETSAQETSLLVTSWAASKDVPPITVTIRMNKQTSDGTKPMVVLAEVRQNYIPVLWASVWVHLESDNSESSKFQLRDNGAGCDVFRDDGIYSRYFTELRYGKYSLKVKVEYQHGADQFSFYRHSGALYAPGYIVDGNVELNPPQPAVNVQSVNVDRFTRTGTGESVVVETSAVSNFPPNKITDLSAEIQGDTVLLNWTSPGEDYDHGTAQSYDIRWSEDLKILQNNFSSCNPVNTSSLQPQESGSAEQYSFKADIEIENDATIFCAIQTMDKDSAKSEVSNIVRVAWAKHVSGDRHSAISNPGLNLSVIIISVCVVAIAVCVISVVTRALKKRTHSFNII</sequence>
<reference evidence="4" key="1">
    <citation type="submission" date="2018-07" db="EMBL/GenBank/DDBJ databases">
        <title>Comparative genomics of catfishes provides insights into carnivory and benthic adaptation.</title>
        <authorList>
            <person name="Zhang Y."/>
            <person name="Wang D."/>
            <person name="Peng Z."/>
            <person name="Zheng S."/>
            <person name="Shao F."/>
            <person name="Tao W."/>
        </authorList>
    </citation>
    <scope>NUCLEOTIDE SEQUENCE</scope>
    <source>
        <strain evidence="4">Chongqing</strain>
    </source>
</reference>
<dbReference type="EMBL" id="MU551552">
    <property type="protein sequence ID" value="KAI5625500.1"/>
    <property type="molecule type" value="Genomic_DNA"/>
</dbReference>
<keyword evidence="1" id="KW-1133">Transmembrane helix</keyword>
<protein>
    <submittedName>
        <fullName evidence="4">Epithelial chloride channel protein-like isoform X1</fullName>
    </submittedName>
</protein>
<feature type="chain" id="PRO_5041929899" evidence="2">
    <location>
        <begin position="21"/>
        <end position="904"/>
    </location>
</feature>
<evidence type="ECO:0000313" key="5">
    <source>
        <dbReference type="Proteomes" id="UP001205998"/>
    </source>
</evidence>
<dbReference type="SUPFAM" id="SSF53300">
    <property type="entry name" value="vWA-like"/>
    <property type="match status" value="1"/>
</dbReference>
<comment type="caution">
    <text evidence="4">The sequence shown here is derived from an EMBL/GenBank/DDBJ whole genome shotgun (WGS) entry which is preliminary data.</text>
</comment>
<keyword evidence="1" id="KW-0472">Membrane</keyword>
<dbReference type="GO" id="GO:0005886">
    <property type="term" value="C:plasma membrane"/>
    <property type="evidence" value="ECO:0007669"/>
    <property type="project" value="TreeGrafter"/>
</dbReference>
<dbReference type="InterPro" id="IPR051266">
    <property type="entry name" value="CLCR"/>
</dbReference>
<dbReference type="PANTHER" id="PTHR10579">
    <property type="entry name" value="CALCIUM-ACTIVATED CHLORIDE CHANNEL REGULATOR"/>
    <property type="match status" value="1"/>
</dbReference>
<feature type="signal peptide" evidence="2">
    <location>
        <begin position="1"/>
        <end position="20"/>
    </location>
</feature>
<gene>
    <name evidence="4" type="ORF">C0J50_15046</name>
</gene>
<evidence type="ECO:0000259" key="3">
    <source>
        <dbReference type="PROSITE" id="PS50234"/>
    </source>
</evidence>
<name>A0AAD5B0K9_SILAS</name>
<feature type="transmembrane region" description="Helical" evidence="1">
    <location>
        <begin position="868"/>
        <end position="890"/>
    </location>
</feature>
<dbReference type="Pfam" id="PF08434">
    <property type="entry name" value="CLCA"/>
    <property type="match status" value="1"/>
</dbReference>
<proteinExistence type="predicted"/>
<dbReference type="CDD" id="cd00198">
    <property type="entry name" value="vWFA"/>
    <property type="match status" value="1"/>
</dbReference>
<evidence type="ECO:0000256" key="2">
    <source>
        <dbReference type="SAM" id="SignalP"/>
    </source>
</evidence>
<dbReference type="Gene3D" id="3.40.50.410">
    <property type="entry name" value="von Willebrand factor, type A domain"/>
    <property type="match status" value="1"/>
</dbReference>
<dbReference type="SMART" id="SM00327">
    <property type="entry name" value="VWA"/>
    <property type="match status" value="1"/>
</dbReference>
<evidence type="ECO:0000313" key="4">
    <source>
        <dbReference type="EMBL" id="KAI5625500.1"/>
    </source>
</evidence>
<dbReference type="InterPro" id="IPR013642">
    <property type="entry name" value="CLCA_N"/>
</dbReference>
<dbReference type="AlphaFoldDB" id="A0AAD5B0K9"/>